<dbReference type="Gene3D" id="1.10.10.10">
    <property type="entry name" value="Winged helix-like DNA-binding domain superfamily/Winged helix DNA-binding domain"/>
    <property type="match status" value="1"/>
</dbReference>
<reference evidence="6 7" key="1">
    <citation type="submission" date="2022-04" db="EMBL/GenBank/DDBJ databases">
        <title>Leucobacter sp. isolated from rhizosphere of garlic.</title>
        <authorList>
            <person name="Won M."/>
            <person name="Lee C.-M."/>
            <person name="Woen H.-Y."/>
            <person name="Kwon S.-W."/>
        </authorList>
    </citation>
    <scope>NUCLEOTIDE SEQUENCE [LARGE SCALE GENOMIC DNA]</scope>
    <source>
        <strain evidence="6 7">H21R-40</strain>
    </source>
</reference>
<comment type="similarity">
    <text evidence="1">Belongs to the LysR transcriptional regulatory family.</text>
</comment>
<gene>
    <name evidence="6" type="ORF">MUN78_03370</name>
</gene>
<evidence type="ECO:0000256" key="3">
    <source>
        <dbReference type="ARBA" id="ARBA00023125"/>
    </source>
</evidence>
<dbReference type="SUPFAM" id="SSF46785">
    <property type="entry name" value="Winged helix' DNA-binding domain"/>
    <property type="match status" value="1"/>
</dbReference>
<dbReference type="RefSeq" id="WP_244728806.1">
    <property type="nucleotide sequence ID" value="NZ_CP095045.1"/>
</dbReference>
<dbReference type="Proteomes" id="UP000831786">
    <property type="component" value="Chromosome"/>
</dbReference>
<keyword evidence="3" id="KW-0238">DNA-binding</keyword>
<evidence type="ECO:0000259" key="5">
    <source>
        <dbReference type="PROSITE" id="PS50931"/>
    </source>
</evidence>
<dbReference type="InterPro" id="IPR005119">
    <property type="entry name" value="LysR_subst-bd"/>
</dbReference>
<name>A0ABY4FNR4_9MICO</name>
<evidence type="ECO:0000256" key="4">
    <source>
        <dbReference type="ARBA" id="ARBA00023163"/>
    </source>
</evidence>
<dbReference type="InterPro" id="IPR000847">
    <property type="entry name" value="LysR_HTH_N"/>
</dbReference>
<evidence type="ECO:0000313" key="6">
    <source>
        <dbReference type="EMBL" id="UOQ57891.1"/>
    </source>
</evidence>
<evidence type="ECO:0000256" key="2">
    <source>
        <dbReference type="ARBA" id="ARBA00023015"/>
    </source>
</evidence>
<protein>
    <submittedName>
        <fullName evidence="6">LysR substrate-binding domain-containing protein</fullName>
    </submittedName>
</protein>
<evidence type="ECO:0000313" key="7">
    <source>
        <dbReference type="Proteomes" id="UP000831786"/>
    </source>
</evidence>
<dbReference type="PANTHER" id="PTHR30126:SF40">
    <property type="entry name" value="HTH-TYPE TRANSCRIPTIONAL REGULATOR GLTR"/>
    <property type="match status" value="1"/>
</dbReference>
<proteinExistence type="inferred from homology"/>
<dbReference type="InterPro" id="IPR036390">
    <property type="entry name" value="WH_DNA-bd_sf"/>
</dbReference>
<dbReference type="InterPro" id="IPR036388">
    <property type="entry name" value="WH-like_DNA-bd_sf"/>
</dbReference>
<dbReference type="PROSITE" id="PS50931">
    <property type="entry name" value="HTH_LYSR"/>
    <property type="match status" value="1"/>
</dbReference>
<sequence length="301" mass="31911">MEIAQLEIFAAVAEHGGVIKASEALLRAPSNVSTRIKQLERELGVQLLVRDKRQSSISSDGMAFLEYARRILELVEESRTIGGGGAPRGRFRVGALESAAAVRIPSILAGFHLAYPDVEVELEAGASGSMFDRVMSGSLSAVFTDGPPASPVLAGLRAFEEQLVVISPPSTAGLDDPYWSNNPTAFVFGFQCSYRQRFDDWMAATGVVPARSVEISSYYSMVACVASGAGIAMIPSSLLASLPGASGVRRHEIGALGRAETWLTWRRDAGSVNLRAFVAHVRSAVGAEESEPETPSAATPA</sequence>
<keyword evidence="4" id="KW-0804">Transcription</keyword>
<accession>A0ABY4FNR4</accession>
<keyword evidence="2" id="KW-0805">Transcription regulation</keyword>
<keyword evidence="7" id="KW-1185">Reference proteome</keyword>
<feature type="domain" description="HTH lysR-type" evidence="5">
    <location>
        <begin position="1"/>
        <end position="58"/>
    </location>
</feature>
<evidence type="ECO:0000256" key="1">
    <source>
        <dbReference type="ARBA" id="ARBA00009437"/>
    </source>
</evidence>
<dbReference type="Pfam" id="PF00126">
    <property type="entry name" value="HTH_1"/>
    <property type="match status" value="1"/>
</dbReference>
<dbReference type="PANTHER" id="PTHR30126">
    <property type="entry name" value="HTH-TYPE TRANSCRIPTIONAL REGULATOR"/>
    <property type="match status" value="1"/>
</dbReference>
<dbReference type="SUPFAM" id="SSF53850">
    <property type="entry name" value="Periplasmic binding protein-like II"/>
    <property type="match status" value="1"/>
</dbReference>
<organism evidence="6 7">
    <name type="scientific">Leucobacter allii</name>
    <dbReference type="NCBI Taxonomy" id="2932247"/>
    <lineage>
        <taxon>Bacteria</taxon>
        <taxon>Bacillati</taxon>
        <taxon>Actinomycetota</taxon>
        <taxon>Actinomycetes</taxon>
        <taxon>Micrococcales</taxon>
        <taxon>Microbacteriaceae</taxon>
        <taxon>Leucobacter</taxon>
    </lineage>
</organism>
<dbReference type="Pfam" id="PF03466">
    <property type="entry name" value="LysR_substrate"/>
    <property type="match status" value="1"/>
</dbReference>
<dbReference type="EMBL" id="CP095045">
    <property type="protein sequence ID" value="UOQ57891.1"/>
    <property type="molecule type" value="Genomic_DNA"/>
</dbReference>
<dbReference type="Gene3D" id="3.40.190.10">
    <property type="entry name" value="Periplasmic binding protein-like II"/>
    <property type="match status" value="2"/>
</dbReference>